<evidence type="ECO:0000259" key="1">
    <source>
        <dbReference type="Pfam" id="PF19335"/>
    </source>
</evidence>
<dbReference type="KEGG" id="mcos:GM418_19850"/>
<reference evidence="2 3" key="1">
    <citation type="submission" date="2019-11" db="EMBL/GenBank/DDBJ databases">
        <authorList>
            <person name="Zheng R.K."/>
            <person name="Sun C.M."/>
        </authorList>
    </citation>
    <scope>NUCLEOTIDE SEQUENCE [LARGE SCALE GENOMIC DNA]</scope>
    <source>
        <strain evidence="2 3">WC007</strain>
    </source>
</reference>
<proteinExistence type="predicted"/>
<name>A0A6I6JS14_9BACT</name>
<sequence>MKTLRDFFTGTARNKERVETVAQNSGNRFVAGPQTRYQCPMKCEGEKTYNAPGNCPDCNMKLVPVENSKSSHDHHNHNHGCC</sequence>
<evidence type="ECO:0000313" key="2">
    <source>
        <dbReference type="EMBL" id="QGY45845.1"/>
    </source>
</evidence>
<accession>A0A6I6JS14</accession>
<dbReference type="EMBL" id="CP046401">
    <property type="protein sequence ID" value="QGY45845.1"/>
    <property type="molecule type" value="Genomic_DNA"/>
</dbReference>
<dbReference type="Proteomes" id="UP000428260">
    <property type="component" value="Chromosome"/>
</dbReference>
<organism evidence="2 3">
    <name type="scientific">Maribellus comscasis</name>
    <dbReference type="NCBI Taxonomy" id="2681766"/>
    <lineage>
        <taxon>Bacteria</taxon>
        <taxon>Pseudomonadati</taxon>
        <taxon>Bacteroidota</taxon>
        <taxon>Bacteroidia</taxon>
        <taxon>Marinilabiliales</taxon>
        <taxon>Prolixibacteraceae</taxon>
        <taxon>Maribellus</taxon>
    </lineage>
</organism>
<dbReference type="Pfam" id="PF19335">
    <property type="entry name" value="HMBD"/>
    <property type="match status" value="1"/>
</dbReference>
<feature type="domain" description="Heavy metal binding" evidence="1">
    <location>
        <begin position="37"/>
        <end position="65"/>
    </location>
</feature>
<dbReference type="InterPro" id="IPR045800">
    <property type="entry name" value="HMBD"/>
</dbReference>
<protein>
    <recommendedName>
        <fullName evidence="1">Heavy metal binding domain-containing protein</fullName>
    </recommendedName>
</protein>
<gene>
    <name evidence="2" type="ORF">GM418_19850</name>
</gene>
<dbReference type="RefSeq" id="WP_158868985.1">
    <property type="nucleotide sequence ID" value="NZ_CP046401.1"/>
</dbReference>
<keyword evidence="3" id="KW-1185">Reference proteome</keyword>
<evidence type="ECO:0000313" key="3">
    <source>
        <dbReference type="Proteomes" id="UP000428260"/>
    </source>
</evidence>
<dbReference type="AlphaFoldDB" id="A0A6I6JS14"/>
<dbReference type="GO" id="GO:0046872">
    <property type="term" value="F:metal ion binding"/>
    <property type="evidence" value="ECO:0007669"/>
    <property type="project" value="InterPro"/>
</dbReference>